<evidence type="ECO:0000256" key="4">
    <source>
        <dbReference type="SAM" id="Coils"/>
    </source>
</evidence>
<evidence type="ECO:0000256" key="2">
    <source>
        <dbReference type="ARBA" id="ARBA00022741"/>
    </source>
</evidence>
<dbReference type="GO" id="GO:0016887">
    <property type="term" value="F:ATP hydrolysis activity"/>
    <property type="evidence" value="ECO:0007669"/>
    <property type="project" value="InterPro"/>
</dbReference>
<dbReference type="InterPro" id="IPR003593">
    <property type="entry name" value="AAA+_ATPase"/>
</dbReference>
<dbReference type="InterPro" id="IPR050611">
    <property type="entry name" value="ABCF"/>
</dbReference>
<dbReference type="AlphaFoldDB" id="A0A1H9TIB6"/>
<dbReference type="FunFam" id="3.40.50.300:FF:001320">
    <property type="entry name" value="Heme ABC transporter ATP-binding protein"/>
    <property type="match status" value="1"/>
</dbReference>
<evidence type="ECO:0000313" key="6">
    <source>
        <dbReference type="EMBL" id="SER96858.1"/>
    </source>
</evidence>
<keyword evidence="3" id="KW-0067">ATP-binding</keyword>
<dbReference type="Pfam" id="PF00005">
    <property type="entry name" value="ABC_tran"/>
    <property type="match status" value="2"/>
</dbReference>
<keyword evidence="4" id="KW-0175">Coiled coil</keyword>
<dbReference type="PANTHER" id="PTHR19211">
    <property type="entry name" value="ATP-BINDING TRANSPORT PROTEIN-RELATED"/>
    <property type="match status" value="1"/>
</dbReference>
<proteinExistence type="predicted"/>
<accession>A0A1H9TIB6</accession>
<feature type="domain" description="ABC transporter" evidence="5">
    <location>
        <begin position="8"/>
        <end position="238"/>
    </location>
</feature>
<dbReference type="EMBL" id="FOGZ01000023">
    <property type="protein sequence ID" value="SER96858.1"/>
    <property type="molecule type" value="Genomic_DNA"/>
</dbReference>
<dbReference type="SUPFAM" id="SSF52540">
    <property type="entry name" value="P-loop containing nucleoside triphosphate hydrolases"/>
    <property type="match status" value="2"/>
</dbReference>
<dbReference type="RefSeq" id="WP_245725827.1">
    <property type="nucleotide sequence ID" value="NZ_FOGZ01000023.1"/>
</dbReference>
<evidence type="ECO:0000313" key="7">
    <source>
        <dbReference type="Proteomes" id="UP000198815"/>
    </source>
</evidence>
<dbReference type="STRING" id="64702.SAMN05443377_12339"/>
<sequence length="521" mass="55324">MSMTPASVVLTGVSFSWPDGQAVLSGVSASFGTGRTGLVGPNGSGKSTLLRLIAGHLAPSAGSISIDGIADYLPQRFDAGETLADLLGVRAILDAVHAITSGDASPHLFDIVGDNGWDIEERAAAALAAIGVPTDLGRTTATLSGGEAMLAAVTGVRLRGADVALLDEPTNNLDTEARERLYELISSWTGALIVVSHDRALLELVDDTAELRGGSLATFGGTYSAYESFLDTRQRAALRTLRDAEATLRKEKRQRIEAEEKIAHSQRRGRKDAANRAFVPAAIDRRRNSAEKTQGARRGLLAGKEDAARVAVEAAERAVRDDERIVIDLPDPDVPAGRRIAEIGGYVIAGPERVALTGPNGIGKTTALRALLAGRGLFTGRVAYLPQGLDLLDDGARVLDAVAAGAPETSIPDLRNRLARFLVRGDQVYRPVATLSGGERFRVTLARLLLADPPAQLLVLDEPTNNLDIASVDRLVEALSTYRGALLVVSHDRDFLNRLGIDVDIVMARGKGGPKFVPRRR</sequence>
<name>A0A1H9TIB6_9ACTN</name>
<dbReference type="Gene3D" id="3.40.50.300">
    <property type="entry name" value="P-loop containing nucleotide triphosphate hydrolases"/>
    <property type="match status" value="2"/>
</dbReference>
<dbReference type="GO" id="GO:0005524">
    <property type="term" value="F:ATP binding"/>
    <property type="evidence" value="ECO:0007669"/>
    <property type="project" value="UniProtKB-KW"/>
</dbReference>
<organism evidence="6 7">
    <name type="scientific">Propionibacterium cyclohexanicum</name>
    <dbReference type="NCBI Taxonomy" id="64702"/>
    <lineage>
        <taxon>Bacteria</taxon>
        <taxon>Bacillati</taxon>
        <taxon>Actinomycetota</taxon>
        <taxon>Actinomycetes</taxon>
        <taxon>Propionibacteriales</taxon>
        <taxon>Propionibacteriaceae</taxon>
        <taxon>Propionibacterium</taxon>
    </lineage>
</organism>
<reference evidence="6 7" key="1">
    <citation type="submission" date="2016-10" db="EMBL/GenBank/DDBJ databases">
        <authorList>
            <person name="de Groot N.N."/>
        </authorList>
    </citation>
    <scope>NUCLEOTIDE SEQUENCE [LARGE SCALE GENOMIC DNA]</scope>
    <source>
        <strain evidence="6 7">DSM 16859</strain>
    </source>
</reference>
<evidence type="ECO:0000256" key="3">
    <source>
        <dbReference type="ARBA" id="ARBA00022840"/>
    </source>
</evidence>
<dbReference type="PANTHER" id="PTHR19211:SF6">
    <property type="entry name" value="BLL7188 PROTEIN"/>
    <property type="match status" value="1"/>
</dbReference>
<gene>
    <name evidence="6" type="ORF">SAMN05443377_12339</name>
</gene>
<keyword evidence="2" id="KW-0547">Nucleotide-binding</keyword>
<keyword evidence="7" id="KW-1185">Reference proteome</keyword>
<dbReference type="InterPro" id="IPR027417">
    <property type="entry name" value="P-loop_NTPase"/>
</dbReference>
<dbReference type="SMART" id="SM00382">
    <property type="entry name" value="AAA"/>
    <property type="match status" value="2"/>
</dbReference>
<evidence type="ECO:0000259" key="5">
    <source>
        <dbReference type="PROSITE" id="PS50893"/>
    </source>
</evidence>
<dbReference type="InterPro" id="IPR003439">
    <property type="entry name" value="ABC_transporter-like_ATP-bd"/>
</dbReference>
<feature type="coiled-coil region" evidence="4">
    <location>
        <begin position="234"/>
        <end position="268"/>
    </location>
</feature>
<protein>
    <submittedName>
        <fullName evidence="6">ATPase components of ABC transporters with duplicated ATPase domains</fullName>
    </submittedName>
</protein>
<evidence type="ECO:0000256" key="1">
    <source>
        <dbReference type="ARBA" id="ARBA00022737"/>
    </source>
</evidence>
<keyword evidence="1" id="KW-0677">Repeat</keyword>
<dbReference type="Proteomes" id="UP000198815">
    <property type="component" value="Unassembled WGS sequence"/>
</dbReference>
<dbReference type="PROSITE" id="PS50893">
    <property type="entry name" value="ABC_TRANSPORTER_2"/>
    <property type="match status" value="1"/>
</dbReference>